<dbReference type="Gene3D" id="3.40.50.1580">
    <property type="entry name" value="Nucleoside phosphorylase domain"/>
    <property type="match status" value="1"/>
</dbReference>
<comment type="caution">
    <text evidence="2">The sequence shown here is derived from an EMBL/GenBank/DDBJ whole genome shotgun (WGS) entry which is preliminary data.</text>
</comment>
<reference evidence="3" key="1">
    <citation type="journal article" date="2019" name="Int. J. Syst. Evol. Microbiol.">
        <title>The Global Catalogue of Microorganisms (GCM) 10K type strain sequencing project: providing services to taxonomists for standard genome sequencing and annotation.</title>
        <authorList>
            <consortium name="The Broad Institute Genomics Platform"/>
            <consortium name="The Broad Institute Genome Sequencing Center for Infectious Disease"/>
            <person name="Wu L."/>
            <person name="Ma J."/>
        </authorList>
    </citation>
    <scope>NUCLEOTIDE SEQUENCE [LARGE SCALE GENOMIC DNA]</scope>
    <source>
        <strain evidence="3">CCUG 39402</strain>
    </source>
</reference>
<dbReference type="PANTHER" id="PTHR21234">
    <property type="entry name" value="PURINE NUCLEOSIDE PHOSPHORYLASE"/>
    <property type="match status" value="1"/>
</dbReference>
<sequence length="329" mass="35689">MHSSSAPERLWRFLTFYLVTGLVAFTALALGGCAGMAPIRLDNTPRMAVLSAFEPELTLLLAKLERPARHSLNGVEFTTGTLEGKPVVLFLSGISMTNATMNTQLALDRFNIQGIVFSGIAGGVNPGLHIGDVSVPAQWGQYLEVAISRETSPGQFTPPPHMERPMFPAFGMLQPRTVETRTAANPTLVRKFWFEADPKMLETARGLRNVELISCKAGQCLTRKPGLVIGGNGVSGQAFVDNAAFREYAFRTFQANVLDMETAAVGMVAYSNGVPYIAFRSLSDLAGGGEGQNEMNTFFSIAADNSARVLLAFLAAWKPWDQNTFMSVR</sequence>
<organism evidence="2 3">
    <name type="scientific">Polaromonas aquatica</name>
    <dbReference type="NCBI Taxonomy" id="332657"/>
    <lineage>
        <taxon>Bacteria</taxon>
        <taxon>Pseudomonadati</taxon>
        <taxon>Pseudomonadota</taxon>
        <taxon>Betaproteobacteria</taxon>
        <taxon>Burkholderiales</taxon>
        <taxon>Comamonadaceae</taxon>
        <taxon>Polaromonas</taxon>
    </lineage>
</organism>
<evidence type="ECO:0000259" key="1">
    <source>
        <dbReference type="Pfam" id="PF01048"/>
    </source>
</evidence>
<name>A0ABW1TR92_9BURK</name>
<proteinExistence type="predicted"/>
<dbReference type="EMBL" id="JBHSRS010000002">
    <property type="protein sequence ID" value="MFC6279873.1"/>
    <property type="molecule type" value="Genomic_DNA"/>
</dbReference>
<dbReference type="InterPro" id="IPR035994">
    <property type="entry name" value="Nucleoside_phosphorylase_sf"/>
</dbReference>
<accession>A0ABW1TR92</accession>
<keyword evidence="3" id="KW-1185">Reference proteome</keyword>
<feature type="domain" description="Nucleoside phosphorylase" evidence="1">
    <location>
        <begin position="47"/>
        <end position="315"/>
    </location>
</feature>
<dbReference type="CDD" id="cd09008">
    <property type="entry name" value="MTAN"/>
    <property type="match status" value="1"/>
</dbReference>
<protein>
    <submittedName>
        <fullName evidence="2">5'-methylthioadenosine/S-adenosylhomocysteine nucleosidase</fullName>
    </submittedName>
</protein>
<dbReference type="InterPro" id="IPR000845">
    <property type="entry name" value="Nucleoside_phosphorylase_d"/>
</dbReference>
<dbReference type="Pfam" id="PF01048">
    <property type="entry name" value="PNP_UDP_1"/>
    <property type="match status" value="1"/>
</dbReference>
<dbReference type="RefSeq" id="WP_371435484.1">
    <property type="nucleotide sequence ID" value="NZ_JBHSRS010000002.1"/>
</dbReference>
<dbReference type="Proteomes" id="UP001596270">
    <property type="component" value="Unassembled WGS sequence"/>
</dbReference>
<evidence type="ECO:0000313" key="3">
    <source>
        <dbReference type="Proteomes" id="UP001596270"/>
    </source>
</evidence>
<evidence type="ECO:0000313" key="2">
    <source>
        <dbReference type="EMBL" id="MFC6279873.1"/>
    </source>
</evidence>
<dbReference type="PANTHER" id="PTHR21234:SF42">
    <property type="entry name" value="PHOSPHORYLASE SUPERFAMILY PROTEIN"/>
    <property type="match status" value="1"/>
</dbReference>
<gene>
    <name evidence="2" type="ORF">ACFQND_01285</name>
</gene>
<dbReference type="SUPFAM" id="SSF53167">
    <property type="entry name" value="Purine and uridine phosphorylases"/>
    <property type="match status" value="1"/>
</dbReference>